<dbReference type="EMBL" id="CADCVV010000100">
    <property type="protein sequence ID" value="CAA9501584.1"/>
    <property type="molecule type" value="Genomic_DNA"/>
</dbReference>
<feature type="non-terminal residue" evidence="2">
    <location>
        <position position="34"/>
    </location>
</feature>
<dbReference type="AlphaFoldDB" id="A0A6J4SS84"/>
<protein>
    <submittedName>
        <fullName evidence="2">Uncharacterized protein</fullName>
    </submittedName>
</protein>
<organism evidence="2">
    <name type="scientific">uncultured Solirubrobacterales bacterium</name>
    <dbReference type="NCBI Taxonomy" id="768556"/>
    <lineage>
        <taxon>Bacteria</taxon>
        <taxon>Bacillati</taxon>
        <taxon>Actinomycetota</taxon>
        <taxon>Thermoleophilia</taxon>
        <taxon>Solirubrobacterales</taxon>
        <taxon>environmental samples</taxon>
    </lineage>
</organism>
<reference evidence="2" key="1">
    <citation type="submission" date="2020-02" db="EMBL/GenBank/DDBJ databases">
        <authorList>
            <person name="Meier V. D."/>
        </authorList>
    </citation>
    <scope>NUCLEOTIDE SEQUENCE</scope>
    <source>
        <strain evidence="2">AVDCRST_MAG17</strain>
    </source>
</reference>
<gene>
    <name evidence="1" type="ORF">AVDCRST_MAG17-1386</name>
    <name evidence="2" type="ORF">AVDCRST_MAG17-1550</name>
</gene>
<evidence type="ECO:0000313" key="2">
    <source>
        <dbReference type="EMBL" id="CAA9503873.1"/>
    </source>
</evidence>
<name>A0A6J4SS84_9ACTN</name>
<proteinExistence type="predicted"/>
<sequence>MSIIDRALRIGEGKKFKTFEKRVARINDFEPELE</sequence>
<dbReference type="EMBL" id="CADCVV010000113">
    <property type="protein sequence ID" value="CAA9503873.1"/>
    <property type="molecule type" value="Genomic_DNA"/>
</dbReference>
<accession>A0A6J4SS84</accession>
<evidence type="ECO:0000313" key="1">
    <source>
        <dbReference type="EMBL" id="CAA9501584.1"/>
    </source>
</evidence>